<sequence>MNSLLKHSINFTFNHCQTLTLMKNGMILIQFEIILQNNL</sequence>
<accession>A0A2P2Q193</accession>
<name>A0A2P2Q193_RHIMU</name>
<dbReference type="EMBL" id="GGEC01080218">
    <property type="protein sequence ID" value="MBX60702.1"/>
    <property type="molecule type" value="Transcribed_RNA"/>
</dbReference>
<evidence type="ECO:0000313" key="1">
    <source>
        <dbReference type="EMBL" id="MBX60702.1"/>
    </source>
</evidence>
<dbReference type="AlphaFoldDB" id="A0A2P2Q193"/>
<reference evidence="1" key="1">
    <citation type="submission" date="2018-02" db="EMBL/GenBank/DDBJ databases">
        <title>Rhizophora mucronata_Transcriptome.</title>
        <authorList>
            <person name="Meera S.P."/>
            <person name="Sreeshan A."/>
            <person name="Augustine A."/>
        </authorList>
    </citation>
    <scope>NUCLEOTIDE SEQUENCE</scope>
    <source>
        <tissue evidence="1">Leaf</tissue>
    </source>
</reference>
<protein>
    <submittedName>
        <fullName evidence="1">Uncharacterized protein</fullName>
    </submittedName>
</protein>
<proteinExistence type="predicted"/>
<organism evidence="1">
    <name type="scientific">Rhizophora mucronata</name>
    <name type="common">Asiatic mangrove</name>
    <dbReference type="NCBI Taxonomy" id="61149"/>
    <lineage>
        <taxon>Eukaryota</taxon>
        <taxon>Viridiplantae</taxon>
        <taxon>Streptophyta</taxon>
        <taxon>Embryophyta</taxon>
        <taxon>Tracheophyta</taxon>
        <taxon>Spermatophyta</taxon>
        <taxon>Magnoliopsida</taxon>
        <taxon>eudicotyledons</taxon>
        <taxon>Gunneridae</taxon>
        <taxon>Pentapetalae</taxon>
        <taxon>rosids</taxon>
        <taxon>fabids</taxon>
        <taxon>Malpighiales</taxon>
        <taxon>Rhizophoraceae</taxon>
        <taxon>Rhizophora</taxon>
    </lineage>
</organism>